<dbReference type="NCBIfam" id="TIGR03376">
    <property type="entry name" value="glycerol3P_DH"/>
    <property type="match status" value="1"/>
</dbReference>
<dbReference type="SUPFAM" id="SSF51735">
    <property type="entry name" value="NAD(P)-binding Rossmann-fold domains"/>
    <property type="match status" value="1"/>
</dbReference>
<dbReference type="CDD" id="cd04309">
    <property type="entry name" value="HAD_PSP_eu"/>
    <property type="match status" value="1"/>
</dbReference>
<dbReference type="Pfam" id="PF12710">
    <property type="entry name" value="HAD"/>
    <property type="match status" value="1"/>
</dbReference>
<evidence type="ECO:0000256" key="4">
    <source>
        <dbReference type="ARBA" id="ARBA00048683"/>
    </source>
</evidence>
<dbReference type="GO" id="GO:0141152">
    <property type="term" value="F:glycerol-3-phosphate dehydrogenase (NAD+) activity"/>
    <property type="evidence" value="ECO:0007669"/>
    <property type="project" value="UniProtKB-UniRule"/>
</dbReference>
<dbReference type="Gene3D" id="1.10.150.210">
    <property type="entry name" value="Phosphoserine phosphatase, domain 2"/>
    <property type="match status" value="1"/>
</dbReference>
<dbReference type="Pfam" id="PF07479">
    <property type="entry name" value="NAD_Gly3P_dh_C"/>
    <property type="match status" value="1"/>
</dbReference>
<dbReference type="NCBIfam" id="TIGR01488">
    <property type="entry name" value="HAD-SF-IB"/>
    <property type="match status" value="1"/>
</dbReference>
<dbReference type="InterPro" id="IPR036291">
    <property type="entry name" value="NAD(P)-bd_dom_sf"/>
</dbReference>
<evidence type="ECO:0000256" key="5">
    <source>
        <dbReference type="RuleBase" id="RU000437"/>
    </source>
</evidence>
<feature type="domain" description="Glycerol-3-phosphate dehydrogenase NAD-dependent C-terminal" evidence="8">
    <location>
        <begin position="515"/>
        <end position="665"/>
    </location>
</feature>
<dbReference type="EMBL" id="MT362551">
    <property type="protein sequence ID" value="QMS78860.1"/>
    <property type="molecule type" value="Genomic_DNA"/>
</dbReference>
<keyword evidence="2 5" id="KW-0560">Oxidoreductase</keyword>
<evidence type="ECO:0000259" key="7">
    <source>
        <dbReference type="Pfam" id="PF01210"/>
    </source>
</evidence>
<dbReference type="InterPro" id="IPR036412">
    <property type="entry name" value="HAD-like_sf"/>
</dbReference>
<dbReference type="GO" id="GO:0042803">
    <property type="term" value="F:protein homodimerization activity"/>
    <property type="evidence" value="ECO:0007669"/>
    <property type="project" value="InterPro"/>
</dbReference>
<dbReference type="Gene3D" id="3.40.50.1000">
    <property type="entry name" value="HAD superfamily/HAD-like"/>
    <property type="match status" value="1"/>
</dbReference>
<reference evidence="9" key="1">
    <citation type="submission" date="2020-04" db="EMBL/GenBank/DDBJ databases">
        <authorList>
            <person name="Raymond J."/>
            <person name="Morgan-Kiss R."/>
            <person name="Smith D."/>
            <person name="Cvetkovska M."/>
            <person name="Zhang X."/>
            <person name="Humer N."/>
        </authorList>
    </citation>
    <scope>NUCLEOTIDE SEQUENCE</scope>
</reference>
<dbReference type="InterPro" id="IPR006168">
    <property type="entry name" value="G3P_DH_NAD-dep"/>
</dbReference>
<dbReference type="InterPro" id="IPR013328">
    <property type="entry name" value="6PGD_dom2"/>
</dbReference>
<dbReference type="InterPro" id="IPR008927">
    <property type="entry name" value="6-PGluconate_DH-like_C_sf"/>
</dbReference>
<dbReference type="Gene3D" id="3.40.50.720">
    <property type="entry name" value="NAD(P)-binding Rossmann-like Domain"/>
    <property type="match status" value="1"/>
</dbReference>
<dbReference type="InterPro" id="IPR011128">
    <property type="entry name" value="G3P_DH_NAD-dep_N"/>
</dbReference>
<feature type="domain" description="Glycerol-3-phosphate dehydrogenase NAD-dependent N-terminal" evidence="7">
    <location>
        <begin position="324"/>
        <end position="495"/>
    </location>
</feature>
<evidence type="ECO:0000313" key="9">
    <source>
        <dbReference type="EMBL" id="QMS78860.1"/>
    </source>
</evidence>
<evidence type="ECO:0000256" key="6">
    <source>
        <dbReference type="RuleBase" id="RU361243"/>
    </source>
</evidence>
<dbReference type="SUPFAM" id="SSF56784">
    <property type="entry name" value="HAD-like"/>
    <property type="match status" value="1"/>
</dbReference>
<evidence type="ECO:0000256" key="1">
    <source>
        <dbReference type="ARBA" id="ARBA00011009"/>
    </source>
</evidence>
<comment type="catalytic activity">
    <reaction evidence="4 6">
        <text>sn-glycerol 3-phosphate + NAD(+) = dihydroxyacetone phosphate + NADH + H(+)</text>
        <dbReference type="Rhea" id="RHEA:11092"/>
        <dbReference type="ChEBI" id="CHEBI:15378"/>
        <dbReference type="ChEBI" id="CHEBI:57540"/>
        <dbReference type="ChEBI" id="CHEBI:57597"/>
        <dbReference type="ChEBI" id="CHEBI:57642"/>
        <dbReference type="ChEBI" id="CHEBI:57945"/>
        <dbReference type="EC" id="1.1.1.8"/>
    </reaction>
</comment>
<dbReference type="FunFam" id="1.10.1040.10:FF:000004">
    <property type="entry name" value="Glycerol-3-phosphate dehydrogenase [NAD(+)]"/>
    <property type="match status" value="1"/>
</dbReference>
<name>A0A7D7L851_9CHLO</name>
<dbReference type="GO" id="GO:0005829">
    <property type="term" value="C:cytosol"/>
    <property type="evidence" value="ECO:0007669"/>
    <property type="project" value="TreeGrafter"/>
</dbReference>
<dbReference type="GO" id="GO:0046168">
    <property type="term" value="P:glycerol-3-phosphate catabolic process"/>
    <property type="evidence" value="ECO:0007669"/>
    <property type="project" value="UniProtKB-UniRule"/>
</dbReference>
<protein>
    <recommendedName>
        <fullName evidence="6">Glycerol-3-phosphate dehydrogenase [NAD(+)]</fullName>
        <ecNumber evidence="6">1.1.1.8</ecNumber>
    </recommendedName>
</protein>
<dbReference type="PROSITE" id="PS00957">
    <property type="entry name" value="NAD_G3PDH"/>
    <property type="match status" value="1"/>
</dbReference>
<evidence type="ECO:0000256" key="3">
    <source>
        <dbReference type="ARBA" id="ARBA00023027"/>
    </source>
</evidence>
<dbReference type="GO" id="GO:0005975">
    <property type="term" value="P:carbohydrate metabolic process"/>
    <property type="evidence" value="ECO:0007669"/>
    <property type="project" value="InterPro"/>
</dbReference>
<evidence type="ECO:0000256" key="2">
    <source>
        <dbReference type="ARBA" id="ARBA00023002"/>
    </source>
</evidence>
<dbReference type="Gene3D" id="1.10.1040.10">
    <property type="entry name" value="N-(1-d-carboxylethyl)-l-norvaline Dehydrogenase, domain 2"/>
    <property type="match status" value="1"/>
</dbReference>
<dbReference type="InterPro" id="IPR023214">
    <property type="entry name" value="HAD_sf"/>
</dbReference>
<keyword evidence="3 5" id="KW-0520">NAD</keyword>
<organism evidence="9">
    <name type="scientific">Chlamydomonas sp. ICE-MDV</name>
    <dbReference type="NCBI Taxonomy" id="1983280"/>
    <lineage>
        <taxon>Eukaryota</taxon>
        <taxon>Viridiplantae</taxon>
        <taxon>Chlorophyta</taxon>
        <taxon>core chlorophytes</taxon>
        <taxon>Chlorophyceae</taxon>
        <taxon>CS clade</taxon>
        <taxon>Chlamydomonadales</taxon>
        <taxon>Chlamydomonadaceae</taxon>
        <taxon>Chlamydomonas</taxon>
    </lineage>
</organism>
<sequence length="697" mass="77143">MLSSLNKLALPRPRAHAVWPNPSRVPYAAHLGTTTRRLGPSADGFTCAAKRFESTKSDVSAEEMQIMLAPKIEAVTKIQDWAWAPRIYPSKEALEIWHCTDAVCFDVDCTIVKEDGLDLLAEYMGVSDEVQKLIDTAEESSMNLDEILEERLRIIDCTPADIKAFLKAHPPESRINEGAVRLISALKARGVQVYLITGGFREILLPIAKYLGIPYGNVFANRMNWQWDDETGEPTKLVGFDLSEPTSSSQGKPEAIAQLRQNFPYNTIVMVGDGVSNLEAVLDSDGADLFIGYGGNVQRRQVMAEADWFVFSFDELFRALKRYKVTMIGAGAMACAAMHVMSQNLDAEDPAQVFDPQVKMWLHDSEFEGTMLSETINDSKVNPKYLPGVSLGSKTLAQPDLLECVKDADIIVFCVPHQFIHGMCKKLVGKIREDAIAISLTKGMRVREDGPQLVSQMIRKMLGIDCSVLMGANIASEIGQEQLTEAVIGYYNRDNAKIFQKLFERDYFQVTLLPDAPGAEMCGTLKNVVAVGAGVVDGLGYGSNSKAAIMRQGLAEMRKFSKALYPTIRDETFLESCGVADLIATCYGGRNRKCAEEWAKSHVAGTPRTFGDIEEELLGGQKLQGTLTANEVHEIIAMRGWELEYPLFTTVYRIINDLIPPQMMLNFKEGARMKLAAPFTETPSGKKRFNPLPSMDV</sequence>
<dbReference type="GO" id="GO:0051287">
    <property type="term" value="F:NAD binding"/>
    <property type="evidence" value="ECO:0007669"/>
    <property type="project" value="UniProtKB-UniRule"/>
</dbReference>
<proteinExistence type="inferred from homology"/>
<dbReference type="PRINTS" id="PR00077">
    <property type="entry name" value="GPDHDRGNASE"/>
</dbReference>
<dbReference type="PANTHER" id="PTHR11728:SF8">
    <property type="entry name" value="GLYCEROL-3-PHOSPHATE DEHYDROGENASE [NAD(+)]-RELATED"/>
    <property type="match status" value="1"/>
</dbReference>
<dbReference type="InterPro" id="IPR006109">
    <property type="entry name" value="G3P_DH_NAD-dep_C"/>
</dbReference>
<accession>A0A7D7L851</accession>
<evidence type="ECO:0000259" key="8">
    <source>
        <dbReference type="Pfam" id="PF07479"/>
    </source>
</evidence>
<dbReference type="EC" id="1.1.1.8" evidence="6"/>
<dbReference type="SUPFAM" id="SSF48179">
    <property type="entry name" value="6-phosphogluconate dehydrogenase C-terminal domain-like"/>
    <property type="match status" value="1"/>
</dbReference>
<dbReference type="PANTHER" id="PTHR11728">
    <property type="entry name" value="GLYCEROL-3-PHOSPHATE DEHYDROGENASE"/>
    <property type="match status" value="1"/>
</dbReference>
<dbReference type="Pfam" id="PF01210">
    <property type="entry name" value="NAD_Gly3P_dh_N"/>
    <property type="match status" value="1"/>
</dbReference>
<dbReference type="InterPro" id="IPR017751">
    <property type="entry name" value="G3P_DH_NAD-dep_euk"/>
</dbReference>
<comment type="similarity">
    <text evidence="1 5">Belongs to the NAD-dependent glycerol-3-phosphate dehydrogenase family.</text>
</comment>
<dbReference type="AlphaFoldDB" id="A0A7D7L851"/>